<dbReference type="AlphaFoldDB" id="A0A0V1F802"/>
<dbReference type="Proteomes" id="UP000054995">
    <property type="component" value="Unassembled WGS sequence"/>
</dbReference>
<protein>
    <submittedName>
        <fullName evidence="2">Uncharacterized protein</fullName>
    </submittedName>
</protein>
<evidence type="ECO:0000313" key="3">
    <source>
        <dbReference type="Proteomes" id="UP000054995"/>
    </source>
</evidence>
<organism evidence="2 3">
    <name type="scientific">Trichinella pseudospiralis</name>
    <name type="common">Parasitic roundworm</name>
    <dbReference type="NCBI Taxonomy" id="6337"/>
    <lineage>
        <taxon>Eukaryota</taxon>
        <taxon>Metazoa</taxon>
        <taxon>Ecdysozoa</taxon>
        <taxon>Nematoda</taxon>
        <taxon>Enoplea</taxon>
        <taxon>Dorylaimia</taxon>
        <taxon>Trichinellida</taxon>
        <taxon>Trichinellidae</taxon>
        <taxon>Trichinella</taxon>
    </lineage>
</organism>
<evidence type="ECO:0000256" key="1">
    <source>
        <dbReference type="SAM" id="Phobius"/>
    </source>
</evidence>
<gene>
    <name evidence="2" type="ORF">T4D_14962</name>
</gene>
<proteinExistence type="predicted"/>
<feature type="transmembrane region" description="Helical" evidence="1">
    <location>
        <begin position="12"/>
        <end position="34"/>
    </location>
</feature>
<comment type="caution">
    <text evidence="2">The sequence shown here is derived from an EMBL/GenBank/DDBJ whole genome shotgun (WGS) entry which is preliminary data.</text>
</comment>
<dbReference type="EMBL" id="JYDT01000181">
    <property type="protein sequence ID" value="KRY82278.1"/>
    <property type="molecule type" value="Genomic_DNA"/>
</dbReference>
<sequence>MYAFIKILSSKLMYLIVYFVSICFPMCALLILLLNMRKQLKEQESKLCKNFKAKYAVFVE</sequence>
<keyword evidence="1" id="KW-1133">Transmembrane helix</keyword>
<keyword evidence="1" id="KW-0812">Transmembrane</keyword>
<keyword evidence="3" id="KW-1185">Reference proteome</keyword>
<keyword evidence="1" id="KW-0472">Membrane</keyword>
<name>A0A0V1F802_TRIPS</name>
<evidence type="ECO:0000313" key="2">
    <source>
        <dbReference type="EMBL" id="KRY82278.1"/>
    </source>
</evidence>
<accession>A0A0V1F802</accession>
<reference evidence="2 3" key="1">
    <citation type="submission" date="2015-01" db="EMBL/GenBank/DDBJ databases">
        <title>Evolution of Trichinella species and genotypes.</title>
        <authorList>
            <person name="Korhonen P.K."/>
            <person name="Edoardo P."/>
            <person name="Giuseppe L.R."/>
            <person name="Gasser R.B."/>
        </authorList>
    </citation>
    <scope>NUCLEOTIDE SEQUENCE [LARGE SCALE GENOMIC DNA]</scope>
    <source>
        <strain evidence="2">ISS470</strain>
    </source>
</reference>